<dbReference type="RefSeq" id="WP_128700862.1">
    <property type="nucleotide sequence ID" value="NZ_CP019384.1"/>
</dbReference>
<dbReference type="EMBL" id="CP019384">
    <property type="protein sequence ID" value="QAT17896.1"/>
    <property type="molecule type" value="Genomic_DNA"/>
</dbReference>
<dbReference type="AlphaFoldDB" id="A0A410P6R5"/>
<keyword evidence="2" id="KW-1185">Reference proteome</keyword>
<evidence type="ECO:0000313" key="2">
    <source>
        <dbReference type="Proteomes" id="UP000287243"/>
    </source>
</evidence>
<dbReference type="Gene3D" id="3.90.1690.10">
    <property type="entry name" value="phage-related protein like domain"/>
    <property type="match status" value="1"/>
</dbReference>
<evidence type="ECO:0000313" key="1">
    <source>
        <dbReference type="EMBL" id="QAT17896.1"/>
    </source>
</evidence>
<dbReference type="OrthoDB" id="5448265at2"/>
<sequence>MGVDYQGSRAVPRLELGEAALEFIQQQDEFIGTQVLPIFPTKKKASIFPAITRESITREADTKRAPRGNYNRDGFQAKDKQYNCEEYGLEGPLDDSERSLYATDFDAELTTVQIITRRVLQAQERRIAGIVFNTTTFAGPALYTDNSGAPWDNPSSDVPLQVRAAREKVRANCGIDPNTLICSKANIDRLLANNSIKDAIKYVARLTEAELLNALADILGVRRILVGKGIYNTAKEGKPFASADIWNDDYAMVATIGDSQRLSDPSVGRVFLWSADSPENATVEQYRDDAARSDIFRVRQHVDELIIDPYFAHLMKVDA</sequence>
<protein>
    <submittedName>
        <fullName evidence="1">Phage protein</fullName>
    </submittedName>
</protein>
<organism evidence="1 2">
    <name type="scientific">Velamenicoccus archaeovorus</name>
    <dbReference type="NCBI Taxonomy" id="1930593"/>
    <lineage>
        <taxon>Bacteria</taxon>
        <taxon>Pseudomonadati</taxon>
        <taxon>Candidatus Omnitrophota</taxon>
        <taxon>Candidatus Velamenicoccus</taxon>
    </lineage>
</organism>
<name>A0A410P6R5_VELA1</name>
<proteinExistence type="predicted"/>
<gene>
    <name evidence="1" type="ORF">BU251_09245</name>
</gene>
<reference evidence="1 2" key="1">
    <citation type="submission" date="2017-01" db="EMBL/GenBank/DDBJ databases">
        <title>First insights into the biology of 'candidatus Vampirococcus archaeovorus'.</title>
        <authorList>
            <person name="Kizina J."/>
            <person name="Jordan S."/>
            <person name="Stueber K."/>
            <person name="Reinhardt R."/>
            <person name="Harder J."/>
        </authorList>
    </citation>
    <scope>NUCLEOTIDE SEQUENCE [LARGE SCALE GENOMIC DNA]</scope>
    <source>
        <strain evidence="1 2">LiM</strain>
    </source>
</reference>
<dbReference type="InterPro" id="IPR053738">
    <property type="entry name" value="Lambda_capsid_assembly"/>
</dbReference>
<dbReference type="KEGG" id="vai:BU251_09245"/>
<dbReference type="Proteomes" id="UP000287243">
    <property type="component" value="Chromosome"/>
</dbReference>
<accession>A0A410P6R5</accession>